<dbReference type="EMBL" id="LR797295">
    <property type="protein sequence ID" value="CAB4200192.1"/>
    <property type="molecule type" value="Genomic_DNA"/>
</dbReference>
<reference evidence="3" key="1">
    <citation type="submission" date="2020-05" db="EMBL/GenBank/DDBJ databases">
        <authorList>
            <person name="Chiriac C."/>
            <person name="Salcher M."/>
            <person name="Ghai R."/>
            <person name="Kavagutti S V."/>
        </authorList>
    </citation>
    <scope>NUCLEOTIDE SEQUENCE</scope>
</reference>
<dbReference type="EMBL" id="LR797103">
    <property type="protein sequence ID" value="CAB4187652.1"/>
    <property type="molecule type" value="Genomic_DNA"/>
</dbReference>
<evidence type="ECO:0000313" key="1">
    <source>
        <dbReference type="EMBL" id="CAB4171686.1"/>
    </source>
</evidence>
<dbReference type="EMBL" id="LR796875">
    <property type="protein sequence ID" value="CAB4171686.1"/>
    <property type="molecule type" value="Genomic_DNA"/>
</dbReference>
<protein>
    <submittedName>
        <fullName evidence="3">Uncharacterized protein</fullName>
    </submittedName>
</protein>
<gene>
    <name evidence="2" type="ORF">UFOVP1156_44</name>
    <name evidence="3" type="ORF">UFOVP1346_28</name>
    <name evidence="1" type="ORF">UFOVP921_8</name>
</gene>
<proteinExistence type="predicted"/>
<accession>A0A6J5S408</accession>
<evidence type="ECO:0000313" key="2">
    <source>
        <dbReference type="EMBL" id="CAB4187652.1"/>
    </source>
</evidence>
<evidence type="ECO:0000313" key="3">
    <source>
        <dbReference type="EMBL" id="CAB4200192.1"/>
    </source>
</evidence>
<organism evidence="3">
    <name type="scientific">uncultured Caudovirales phage</name>
    <dbReference type="NCBI Taxonomy" id="2100421"/>
    <lineage>
        <taxon>Viruses</taxon>
        <taxon>Duplodnaviria</taxon>
        <taxon>Heunggongvirae</taxon>
        <taxon>Uroviricota</taxon>
        <taxon>Caudoviricetes</taxon>
        <taxon>Peduoviridae</taxon>
        <taxon>Maltschvirus</taxon>
        <taxon>Maltschvirus maltsch</taxon>
    </lineage>
</organism>
<name>A0A6J5S408_9CAUD</name>
<sequence>MSPKARISWSIGIVLAVAQSVLTSGLLTGSQVATWKPLLASVVTLFAAVGIRSARS</sequence>